<dbReference type="GO" id="GO:0009330">
    <property type="term" value="C:DNA topoisomerase type II (double strand cut, ATP-hydrolyzing) complex"/>
    <property type="evidence" value="ECO:0007669"/>
    <property type="project" value="InterPro"/>
</dbReference>
<dbReference type="GO" id="GO:0005634">
    <property type="term" value="C:nucleus"/>
    <property type="evidence" value="ECO:0007669"/>
    <property type="project" value="TreeGrafter"/>
</dbReference>
<dbReference type="InterPro" id="IPR033246">
    <property type="entry name" value="BIN4"/>
</dbReference>
<dbReference type="PANTHER" id="PTHR34810">
    <property type="entry name" value="DNA-BINDING PROTEIN BIN4"/>
    <property type="match status" value="1"/>
</dbReference>
<dbReference type="Proteomes" id="UP000541444">
    <property type="component" value="Unassembled WGS sequence"/>
</dbReference>
<feature type="compositionally biased region" description="Basic and acidic residues" evidence="1">
    <location>
        <begin position="122"/>
        <end position="131"/>
    </location>
</feature>
<feature type="region of interest" description="Disordered" evidence="1">
    <location>
        <begin position="113"/>
        <end position="178"/>
    </location>
</feature>
<keyword evidence="3" id="KW-1185">Reference proteome</keyword>
<dbReference type="AlphaFoldDB" id="A0A7J7MPN4"/>
<feature type="region of interest" description="Disordered" evidence="1">
    <location>
        <begin position="25"/>
        <end position="96"/>
    </location>
</feature>
<feature type="compositionally biased region" description="Basic residues" evidence="1">
    <location>
        <begin position="344"/>
        <end position="373"/>
    </location>
</feature>
<evidence type="ECO:0000313" key="3">
    <source>
        <dbReference type="Proteomes" id="UP000541444"/>
    </source>
</evidence>
<dbReference type="EMBL" id="JACGCM010001298">
    <property type="protein sequence ID" value="KAF6156841.1"/>
    <property type="molecule type" value="Genomic_DNA"/>
</dbReference>
<feature type="compositionally biased region" description="Basic and acidic residues" evidence="1">
    <location>
        <begin position="169"/>
        <end position="178"/>
    </location>
</feature>
<gene>
    <name evidence="2" type="ORF">GIB67_002758</name>
</gene>
<evidence type="ECO:0008006" key="4">
    <source>
        <dbReference type="Google" id="ProtNLM"/>
    </source>
</evidence>
<evidence type="ECO:0000256" key="1">
    <source>
        <dbReference type="SAM" id="MobiDB-lite"/>
    </source>
</evidence>
<dbReference type="OrthoDB" id="549068at2759"/>
<feature type="compositionally biased region" description="Low complexity" evidence="1">
    <location>
        <begin position="30"/>
        <end position="41"/>
    </location>
</feature>
<dbReference type="GO" id="GO:0042023">
    <property type="term" value="P:DNA endoreduplication"/>
    <property type="evidence" value="ECO:0007669"/>
    <property type="project" value="InterPro"/>
</dbReference>
<reference evidence="2 3" key="1">
    <citation type="journal article" date="2020" name="IScience">
        <title>Genome Sequencing of the Endangered Kingdonia uniflora (Circaeasteraceae, Ranunculales) Reveals Potential Mechanisms of Evolutionary Specialization.</title>
        <authorList>
            <person name="Sun Y."/>
            <person name="Deng T."/>
            <person name="Zhang A."/>
            <person name="Moore M.J."/>
            <person name="Landis J.B."/>
            <person name="Lin N."/>
            <person name="Zhang H."/>
            <person name="Zhang X."/>
            <person name="Huang J."/>
            <person name="Zhang X."/>
            <person name="Sun H."/>
            <person name="Wang H."/>
        </authorList>
    </citation>
    <scope>NUCLEOTIDE SEQUENCE [LARGE SCALE GENOMIC DNA]</scope>
    <source>
        <strain evidence="2">TB1705</strain>
        <tissue evidence="2">Leaf</tissue>
    </source>
</reference>
<evidence type="ECO:0000313" key="2">
    <source>
        <dbReference type="EMBL" id="KAF6156841.1"/>
    </source>
</evidence>
<organism evidence="2 3">
    <name type="scientific">Kingdonia uniflora</name>
    <dbReference type="NCBI Taxonomy" id="39325"/>
    <lineage>
        <taxon>Eukaryota</taxon>
        <taxon>Viridiplantae</taxon>
        <taxon>Streptophyta</taxon>
        <taxon>Embryophyta</taxon>
        <taxon>Tracheophyta</taxon>
        <taxon>Spermatophyta</taxon>
        <taxon>Magnoliopsida</taxon>
        <taxon>Ranunculales</taxon>
        <taxon>Circaeasteraceae</taxon>
        <taxon>Kingdonia</taxon>
    </lineage>
</organism>
<proteinExistence type="predicted"/>
<dbReference type="GO" id="GO:0051276">
    <property type="term" value="P:chromosome organization"/>
    <property type="evidence" value="ECO:0007669"/>
    <property type="project" value="TreeGrafter"/>
</dbReference>
<dbReference type="PANTHER" id="PTHR34810:SF1">
    <property type="entry name" value="DNA-BINDING PROTEIN BIN4"/>
    <property type="match status" value="1"/>
</dbReference>
<comment type="caution">
    <text evidence="2">The sequence shown here is derived from an EMBL/GenBank/DDBJ whole genome shotgun (WGS) entry which is preliminary data.</text>
</comment>
<accession>A0A7J7MPN4</accession>
<feature type="compositionally biased region" description="Basic and acidic residues" evidence="1">
    <location>
        <begin position="42"/>
        <end position="57"/>
    </location>
</feature>
<dbReference type="GO" id="GO:0003690">
    <property type="term" value="F:double-stranded DNA binding"/>
    <property type="evidence" value="ECO:0007669"/>
    <property type="project" value="InterPro"/>
</dbReference>
<name>A0A7J7MPN4_9MAGN</name>
<feature type="region of interest" description="Disordered" evidence="1">
    <location>
        <begin position="303"/>
        <end position="373"/>
    </location>
</feature>
<protein>
    <recommendedName>
        <fullName evidence="4">DNA-binding protein BIN4</fullName>
    </recommendedName>
</protein>
<sequence>MSMSNSRESSPDWLRAFKAASTKQSVFTLSSDSDSSPSNSPVKEEEVRQEEPADVKTYRSKKRNLDVIDIGEASPVKKASNTKSPKTRVKTESYDRKKDVVEDVEDYLIGKTPKAKSSKPRVKVESCKHEEDDVENGGESLLSKAPKTKSSKSRANVENQEQKEDDIENGGKNEFVEDETLEKKAGNNVVSRLPLVMSEKVPRLKALVECEGDSIDMSGDIGVVGRVIISDTISGDHEMLLDLKGTIYKTTIVPSRTFCLVSFGQAEAKVEAIMNDFIQLTPQSNVYETETMVEGTLDGFSFDSDEEADKIPKPKANQTDQANDAEGVKKGKTKGKAENPAGVTKKKSKTAVKPAKKGRSKTQAPKKTKRAKK</sequence>